<dbReference type="Proteomes" id="UP001148629">
    <property type="component" value="Unassembled WGS sequence"/>
</dbReference>
<sequence length="947" mass="105574">MDSQDNPSRDATRRQASEDAETDDPRPRKRRSRATVACRVCRTRKTRCDNRRPTCGYCSMQGLTCDYPSNTGPDPDQDASNKAILAKINHAVTLLEELKSSHQISPIATRDTIDRPPVPTSRLDANANQVGVTEGESAFTDDGFGQLEIPEAAARSSACESLLRWPVLTNITGNSAATSFALEEAACNTTGQPRQQGVIDQDGIWPLCRRFLALIHVKNPILDVSEFVQHARNAAEYGPGWDEAGCLVLLACALACVATPYDSDQAYSWQNEVATEDSPTNQEGVDISMAEAFFGAARRRLGLLTNSVIAVQCQYLAGLYEKFLVRPLAAWSLLQTACAQLQALLYAKGLAVATRHDFQTGKRTRHIEQRLYWSCVKAECELRAELQLPSSGLLRFKYPDLFPSLSLPSTSTLQPFPSEDSAISPQAQSAWSPAAWQGSPASSLQLSNTDRSLQPEEERSWLHYLAEISLRGIMNRVLADLYGGGEGAWLTEGRSLVRRHSVYLEELESWHAHLPTQLAFDDPFQTRPGYSIQLPSNEFSFFLLTRYVGVMEWIHRPFLYMFLHGDGESSSLFSLAQKAVDSAAALVRLVAAQHRHGGDMGFAASPAMITLPVDWRDLAIAQDDDADSTMGSDNVSETTSLGSSILAYRQENGRTYHAYKDGVYVLPNDEAENERLDLQHNLLVLTFDGKLHCAPEEKPFRRVLDAGCGTGIWAIDFADEHPEAQITGVDLSPIQPPLRIPLTLWIVSPPNVNFYVDDLEDDWTFSSRFDFIFSRFMTGSIRNWSRYLKQCYDHLEPGGTLELMDIIYPLQSDDGTLKEEHPAHRWSVLLEQAFAGNGHSMRTALSYKEWLKDAGFVDIVEVKEKWPCNAWAKAPKYKQIGMWAYENGVQALEPLSLAIFTRPTNAGGLGWGVEELQLLLAGVRKDFKNLGIHMYWPIYSVYAKKPE</sequence>
<gene>
    <name evidence="1" type="ORF">NM208_g1655</name>
</gene>
<keyword evidence="2" id="KW-1185">Reference proteome</keyword>
<evidence type="ECO:0000313" key="1">
    <source>
        <dbReference type="EMBL" id="KAJ3547154.1"/>
    </source>
</evidence>
<evidence type="ECO:0000313" key="2">
    <source>
        <dbReference type="Proteomes" id="UP001148629"/>
    </source>
</evidence>
<name>A0ACC1SVX6_9HYPO</name>
<accession>A0ACC1SVX6</accession>
<organism evidence="1 2">
    <name type="scientific">Fusarium decemcellulare</name>
    <dbReference type="NCBI Taxonomy" id="57161"/>
    <lineage>
        <taxon>Eukaryota</taxon>
        <taxon>Fungi</taxon>
        <taxon>Dikarya</taxon>
        <taxon>Ascomycota</taxon>
        <taxon>Pezizomycotina</taxon>
        <taxon>Sordariomycetes</taxon>
        <taxon>Hypocreomycetidae</taxon>
        <taxon>Hypocreales</taxon>
        <taxon>Nectriaceae</taxon>
        <taxon>Fusarium</taxon>
        <taxon>Fusarium decemcellulare species complex</taxon>
    </lineage>
</organism>
<comment type="caution">
    <text evidence="1">The sequence shown here is derived from an EMBL/GenBank/DDBJ whole genome shotgun (WGS) entry which is preliminary data.</text>
</comment>
<proteinExistence type="predicted"/>
<dbReference type="EMBL" id="JANRMS010000088">
    <property type="protein sequence ID" value="KAJ3547154.1"/>
    <property type="molecule type" value="Genomic_DNA"/>
</dbReference>
<protein>
    <submittedName>
        <fullName evidence="1">Uncharacterized protein</fullName>
    </submittedName>
</protein>
<reference evidence="1" key="1">
    <citation type="submission" date="2022-08" db="EMBL/GenBank/DDBJ databases">
        <title>Genome Sequence of Fusarium decemcellulare.</title>
        <authorList>
            <person name="Buettner E."/>
        </authorList>
    </citation>
    <scope>NUCLEOTIDE SEQUENCE</scope>
    <source>
        <strain evidence="1">Babe19</strain>
    </source>
</reference>